<name>A0A923G5M8_9PSED</name>
<sequence length="128" mass="14163">MHARFNPKTLTVAGLLLVLSGCASVVVPNEQIELTRSAVNRAVSADATQYAPVEMRSAQDNLRAMERALGEKKFKEVRILAERAESDARLAETKARASRTQDQLKVAREGIQVLRKELLEDPILKSAH</sequence>
<reference evidence="3" key="1">
    <citation type="journal article" date="2020" name="Microorganisms">
        <title>Reliable Identification of Environmental Pseudomonas Isolates Using the rpoD Gene.</title>
        <authorList>
            <consortium name="The Broad Institute Genome Sequencing Platform"/>
            <person name="Girard L."/>
            <person name="Lood C."/>
            <person name="Rokni-Zadeh H."/>
            <person name="van Noort V."/>
            <person name="Lavigne R."/>
            <person name="De Mot R."/>
        </authorList>
    </citation>
    <scope>NUCLEOTIDE SEQUENCE</scope>
    <source>
        <strain evidence="3">SWRI10</strain>
    </source>
</reference>
<gene>
    <name evidence="4" type="ORF">HU737_005535</name>
    <name evidence="3" type="ORF">HU737_22460</name>
</gene>
<dbReference type="PROSITE" id="PS51257">
    <property type="entry name" value="PROKAR_LIPOPROTEIN"/>
    <property type="match status" value="1"/>
</dbReference>
<evidence type="ECO:0000256" key="1">
    <source>
        <dbReference type="SAM" id="SignalP"/>
    </source>
</evidence>
<dbReference type="Pfam" id="PF14346">
    <property type="entry name" value="DUF4398"/>
    <property type="match status" value="1"/>
</dbReference>
<evidence type="ECO:0000313" key="4">
    <source>
        <dbReference type="EMBL" id="MBV4535437.1"/>
    </source>
</evidence>
<dbReference type="EMBL" id="JABWRE010000024">
    <property type="protein sequence ID" value="MBC3443463.1"/>
    <property type="molecule type" value="Genomic_DNA"/>
</dbReference>
<reference evidence="4" key="3">
    <citation type="submission" date="2021-06" db="EMBL/GenBank/DDBJ databases">
        <title>Updating the genus Pseudomonas: Description of 43 new species and partition of the Pseudomonas putida group.</title>
        <authorList>
            <person name="Girard L."/>
            <person name="Lood C."/>
            <person name="Vandamme P."/>
            <person name="Rokni-Zadeh H."/>
            <person name="Van Noort V."/>
            <person name="Hofte M."/>
            <person name="Lavigne R."/>
            <person name="De Mot R."/>
        </authorList>
    </citation>
    <scope>NUCLEOTIDE SEQUENCE</scope>
    <source>
        <strain evidence="4">SWRI10</strain>
    </source>
</reference>
<proteinExistence type="predicted"/>
<feature type="chain" id="PRO_5044158170" evidence="1">
    <location>
        <begin position="26"/>
        <end position="128"/>
    </location>
</feature>
<evidence type="ECO:0000313" key="3">
    <source>
        <dbReference type="EMBL" id="MBC3443463.1"/>
    </source>
</evidence>
<dbReference type="AlphaFoldDB" id="A0A923G5M8"/>
<organism evidence="3">
    <name type="scientific">Pseudomonas urmiensis</name>
    <dbReference type="NCBI Taxonomy" id="2745493"/>
    <lineage>
        <taxon>Bacteria</taxon>
        <taxon>Pseudomonadati</taxon>
        <taxon>Pseudomonadota</taxon>
        <taxon>Gammaproteobacteria</taxon>
        <taxon>Pseudomonadales</taxon>
        <taxon>Pseudomonadaceae</taxon>
        <taxon>Pseudomonas</taxon>
    </lineage>
</organism>
<feature type="domain" description="DUF4398" evidence="2">
    <location>
        <begin position="30"/>
        <end position="105"/>
    </location>
</feature>
<accession>A0A923G5M8</accession>
<dbReference type="RefSeq" id="WP_186557139.1">
    <property type="nucleotide sequence ID" value="NZ_JABWRE020000001.1"/>
</dbReference>
<feature type="signal peptide" evidence="1">
    <location>
        <begin position="1"/>
        <end position="25"/>
    </location>
</feature>
<keyword evidence="1" id="KW-0732">Signal</keyword>
<comment type="caution">
    <text evidence="3">The sequence shown here is derived from an EMBL/GenBank/DDBJ whole genome shotgun (WGS) entry which is preliminary data.</text>
</comment>
<reference evidence="3" key="2">
    <citation type="submission" date="2020-07" db="EMBL/GenBank/DDBJ databases">
        <authorList>
            <person name="Lood C."/>
            <person name="Girard L."/>
        </authorList>
    </citation>
    <scope>NUCLEOTIDE SEQUENCE</scope>
    <source>
        <strain evidence="3">SWRI10</strain>
    </source>
</reference>
<protein>
    <submittedName>
        <fullName evidence="3">DUF4398 domain-containing protein</fullName>
    </submittedName>
</protein>
<dbReference type="Gene3D" id="1.20.1270.390">
    <property type="match status" value="1"/>
</dbReference>
<dbReference type="Proteomes" id="UP000599879">
    <property type="component" value="Unassembled WGS sequence"/>
</dbReference>
<evidence type="ECO:0000259" key="2">
    <source>
        <dbReference type="Pfam" id="PF14346"/>
    </source>
</evidence>
<dbReference type="EMBL" id="JABWRE020000001">
    <property type="protein sequence ID" value="MBV4535437.1"/>
    <property type="molecule type" value="Genomic_DNA"/>
</dbReference>
<dbReference type="InterPro" id="IPR025511">
    <property type="entry name" value="DUF4398"/>
</dbReference>